<dbReference type="PANTHER" id="PTHR16821:SF2">
    <property type="entry name" value="FRATAXIN, MITOCHONDRIAL"/>
    <property type="match status" value="1"/>
</dbReference>
<evidence type="ECO:0000256" key="3">
    <source>
        <dbReference type="ARBA" id="ARBA00023004"/>
    </source>
</evidence>
<dbReference type="GO" id="GO:0008198">
    <property type="term" value="F:ferrous iron binding"/>
    <property type="evidence" value="ECO:0007669"/>
    <property type="project" value="TreeGrafter"/>
</dbReference>
<keyword evidence="5" id="KW-1185">Reference proteome</keyword>
<dbReference type="GO" id="GO:0004322">
    <property type="term" value="F:ferroxidase activity"/>
    <property type="evidence" value="ECO:0007669"/>
    <property type="project" value="TreeGrafter"/>
</dbReference>
<dbReference type="EMBL" id="LRBV02000008">
    <property type="status" value="NOT_ANNOTATED_CDS"/>
    <property type="molecule type" value="Genomic_DNA"/>
</dbReference>
<evidence type="ECO:0000313" key="5">
    <source>
        <dbReference type="Proteomes" id="UP000594261"/>
    </source>
</evidence>
<dbReference type="InterPro" id="IPR036524">
    <property type="entry name" value="Frataxin/CyaY_sf"/>
</dbReference>
<dbReference type="PROSITE" id="PS50810">
    <property type="entry name" value="FRATAXIN_2"/>
    <property type="match status" value="1"/>
</dbReference>
<evidence type="ECO:0000256" key="1">
    <source>
        <dbReference type="ARBA" id="ARBA00008183"/>
    </source>
</evidence>
<keyword evidence="2" id="KW-0410">Iron transport</keyword>
<sequence length="215" mass="24496">MASRLRFFQRLPKLLKLNSSSSQSIRRFRFLLLGTSGPLTLSEKIAHRFPASRTFSSNLVQDSQGPAAIDYSSVLQEDEFHTLANSTIHHFLEKLEEYGDNVEIDGFDVDYGNEVLTLKLGDLGTYVLNKQTPNRQLWLSSPVRTNLTPDVPVIPSDMGVDFSSILEAFWAFHGPSRFDWDWNAQTWVYRRTKADLLKILESELEQLCGEPINLS</sequence>
<dbReference type="GO" id="GO:0034986">
    <property type="term" value="F:iron chaperone activity"/>
    <property type="evidence" value="ECO:0007669"/>
    <property type="project" value="TreeGrafter"/>
</dbReference>
<dbReference type="GO" id="GO:0016226">
    <property type="term" value="P:iron-sulfur cluster assembly"/>
    <property type="evidence" value="ECO:0007669"/>
    <property type="project" value="InterPro"/>
</dbReference>
<evidence type="ECO:0008006" key="6">
    <source>
        <dbReference type="Google" id="ProtNLM"/>
    </source>
</evidence>
<dbReference type="GO" id="GO:0042542">
    <property type="term" value="P:response to hydrogen peroxide"/>
    <property type="evidence" value="ECO:0007669"/>
    <property type="project" value="EnsemblPlants"/>
</dbReference>
<dbReference type="PRINTS" id="PR00904">
    <property type="entry name" value="FRATAXIN"/>
</dbReference>
<dbReference type="GO" id="GO:0006879">
    <property type="term" value="P:intracellular iron ion homeostasis"/>
    <property type="evidence" value="ECO:0007669"/>
    <property type="project" value="TreeGrafter"/>
</dbReference>
<dbReference type="Gramene" id="QL08p035991:mrna">
    <property type="protein sequence ID" value="QL08p035991:mrna"/>
    <property type="gene ID" value="QL08p035991"/>
</dbReference>
<keyword evidence="2" id="KW-0813">Transport</keyword>
<dbReference type="InterPro" id="IPR020895">
    <property type="entry name" value="Frataxin_CS"/>
</dbReference>
<dbReference type="EnsemblPlants" id="QL08p035991:mrna">
    <property type="protein sequence ID" value="QL08p035991:mrna"/>
    <property type="gene ID" value="QL08p035991"/>
</dbReference>
<dbReference type="GO" id="GO:0005739">
    <property type="term" value="C:mitochondrion"/>
    <property type="evidence" value="ECO:0007669"/>
    <property type="project" value="EnsemblPlants"/>
</dbReference>
<dbReference type="FunCoup" id="A0A7N2MBD5">
    <property type="interactions" value="1910"/>
</dbReference>
<dbReference type="InParanoid" id="A0A7N2MBD5"/>
<dbReference type="SMART" id="SM01219">
    <property type="entry name" value="Frataxin_Cyay"/>
    <property type="match status" value="1"/>
</dbReference>
<dbReference type="GO" id="GO:1903329">
    <property type="term" value="P:regulation of iron-sulfur cluster assembly"/>
    <property type="evidence" value="ECO:0007669"/>
    <property type="project" value="EnsemblPlants"/>
</dbReference>
<dbReference type="PANTHER" id="PTHR16821">
    <property type="entry name" value="FRATAXIN"/>
    <property type="match status" value="1"/>
</dbReference>
<dbReference type="GO" id="GO:0009793">
    <property type="term" value="P:embryo development ending in seed dormancy"/>
    <property type="evidence" value="ECO:0007669"/>
    <property type="project" value="EnsemblPlants"/>
</dbReference>
<organism evidence="4 5">
    <name type="scientific">Quercus lobata</name>
    <name type="common">Valley oak</name>
    <dbReference type="NCBI Taxonomy" id="97700"/>
    <lineage>
        <taxon>Eukaryota</taxon>
        <taxon>Viridiplantae</taxon>
        <taxon>Streptophyta</taxon>
        <taxon>Embryophyta</taxon>
        <taxon>Tracheophyta</taxon>
        <taxon>Spermatophyta</taxon>
        <taxon>Magnoliopsida</taxon>
        <taxon>eudicotyledons</taxon>
        <taxon>Gunneridae</taxon>
        <taxon>Pentapetalae</taxon>
        <taxon>rosids</taxon>
        <taxon>fabids</taxon>
        <taxon>Fagales</taxon>
        <taxon>Fagaceae</taxon>
        <taxon>Quercus</taxon>
    </lineage>
</organism>
<reference evidence="4 5" key="1">
    <citation type="journal article" date="2016" name="G3 (Bethesda)">
        <title>First Draft Assembly and Annotation of the Genome of a California Endemic Oak Quercus lobata Nee (Fagaceae).</title>
        <authorList>
            <person name="Sork V.L."/>
            <person name="Fitz-Gibbon S.T."/>
            <person name="Puiu D."/>
            <person name="Crepeau M."/>
            <person name="Gugger P.F."/>
            <person name="Sherman R."/>
            <person name="Stevens K."/>
            <person name="Langley C.H."/>
            <person name="Pellegrini M."/>
            <person name="Salzberg S.L."/>
        </authorList>
    </citation>
    <scope>NUCLEOTIDE SEQUENCE [LARGE SCALE GENOMIC DNA]</scope>
    <source>
        <strain evidence="4 5">cv. SW786</strain>
    </source>
</reference>
<accession>A0A7N2MBD5</accession>
<reference evidence="4" key="2">
    <citation type="submission" date="2021-01" db="UniProtKB">
        <authorList>
            <consortium name="EnsemblPlants"/>
        </authorList>
    </citation>
    <scope>IDENTIFICATION</scope>
</reference>
<proteinExistence type="inferred from homology"/>
<dbReference type="GO" id="GO:0009060">
    <property type="term" value="P:aerobic respiration"/>
    <property type="evidence" value="ECO:0007669"/>
    <property type="project" value="EnsemblPlants"/>
</dbReference>
<keyword evidence="2" id="KW-0406">Ion transport</keyword>
<dbReference type="Proteomes" id="UP000594261">
    <property type="component" value="Chromosome 8"/>
</dbReference>
<dbReference type="PROSITE" id="PS01344">
    <property type="entry name" value="FRATAXIN_1"/>
    <property type="match status" value="1"/>
</dbReference>
<dbReference type="Pfam" id="PF01491">
    <property type="entry name" value="Frataxin_Cyay"/>
    <property type="match status" value="2"/>
</dbReference>
<dbReference type="GO" id="GO:0008199">
    <property type="term" value="F:ferric iron binding"/>
    <property type="evidence" value="ECO:0007669"/>
    <property type="project" value="InterPro"/>
</dbReference>
<comment type="similarity">
    <text evidence="1">Belongs to the frataxin family.</text>
</comment>
<dbReference type="GO" id="GO:0051537">
    <property type="term" value="F:2 iron, 2 sulfur cluster binding"/>
    <property type="evidence" value="ECO:0007669"/>
    <property type="project" value="TreeGrafter"/>
</dbReference>
<name>A0A7N2MBD5_QUELO</name>
<dbReference type="AlphaFoldDB" id="A0A7N2MBD5"/>
<dbReference type="InterPro" id="IPR002908">
    <property type="entry name" value="Frataxin/CyaY"/>
</dbReference>
<dbReference type="OMA" id="QGWIYRR"/>
<dbReference type="GO" id="GO:0006826">
    <property type="term" value="P:iron ion transport"/>
    <property type="evidence" value="ECO:0007669"/>
    <property type="project" value="UniProtKB-KW"/>
</dbReference>
<evidence type="ECO:0000256" key="2">
    <source>
        <dbReference type="ARBA" id="ARBA00022496"/>
    </source>
</evidence>
<evidence type="ECO:0000313" key="4">
    <source>
        <dbReference type="EnsemblPlants" id="QL08p035991:mrna"/>
    </source>
</evidence>
<dbReference type="SUPFAM" id="SSF55387">
    <property type="entry name" value="Frataxin/Nqo15-like"/>
    <property type="match status" value="2"/>
</dbReference>
<protein>
    <recommendedName>
        <fullName evidence="6">Ferroxidase</fullName>
    </recommendedName>
</protein>
<keyword evidence="3" id="KW-0408">Iron</keyword>
<dbReference type="GO" id="GO:0009507">
    <property type="term" value="C:chloroplast"/>
    <property type="evidence" value="ECO:0007669"/>
    <property type="project" value="EnsemblPlants"/>
</dbReference>
<dbReference type="Gene3D" id="3.30.920.10">
    <property type="entry name" value="Frataxin/CyaY"/>
    <property type="match status" value="2"/>
</dbReference>